<dbReference type="SUPFAM" id="SSF54593">
    <property type="entry name" value="Glyoxalase/Bleomycin resistance protein/Dihydroxybiphenyl dioxygenase"/>
    <property type="match status" value="2"/>
</dbReference>
<sequence>MRIRGYAPGTPCWADVSSVDPGKALDFYGSMFGWTGSGAEGYTICQLGDRPVAGIGQLADPSRNAGWLMYVATEDVDATAAAVRDAGGTVLLPPTDMGEAGRTALFADPTGAVFAGWERGIFNGAQVFNEPGALCWYELSCPDVDAARRFYASVFNWQPKPDLTIDGAFEWIKGEDSVAGLVPRRHASWNVVVMVDDCSATTEEIVARGGRTIGKALDTAVCRYARVSDPGGATFVVAELAKAARGALL</sequence>
<dbReference type="PANTHER" id="PTHR33993">
    <property type="entry name" value="GLYOXALASE-RELATED"/>
    <property type="match status" value="1"/>
</dbReference>
<dbReference type="InterPro" id="IPR041581">
    <property type="entry name" value="Glyoxalase_6"/>
</dbReference>
<dbReference type="RefSeq" id="WP_203900818.1">
    <property type="nucleotide sequence ID" value="NZ_BOPF01000014.1"/>
</dbReference>
<evidence type="ECO:0000259" key="1">
    <source>
        <dbReference type="PROSITE" id="PS51819"/>
    </source>
</evidence>
<comment type="caution">
    <text evidence="2">The sequence shown here is derived from an EMBL/GenBank/DDBJ whole genome shotgun (WGS) entry which is preliminary data.</text>
</comment>
<organism evidence="2 3">
    <name type="scientific">Virgisporangium aliadipatigenens</name>
    <dbReference type="NCBI Taxonomy" id="741659"/>
    <lineage>
        <taxon>Bacteria</taxon>
        <taxon>Bacillati</taxon>
        <taxon>Actinomycetota</taxon>
        <taxon>Actinomycetes</taxon>
        <taxon>Micromonosporales</taxon>
        <taxon>Micromonosporaceae</taxon>
        <taxon>Virgisporangium</taxon>
    </lineage>
</organism>
<dbReference type="AlphaFoldDB" id="A0A8J4DR66"/>
<dbReference type="Proteomes" id="UP000619260">
    <property type="component" value="Unassembled WGS sequence"/>
</dbReference>
<dbReference type="InterPro" id="IPR029068">
    <property type="entry name" value="Glyas_Bleomycin-R_OHBP_Dase"/>
</dbReference>
<dbReference type="CDD" id="cd07247">
    <property type="entry name" value="SgaA_N_like"/>
    <property type="match status" value="1"/>
</dbReference>
<dbReference type="InterPro" id="IPR004360">
    <property type="entry name" value="Glyas_Fos-R_dOase_dom"/>
</dbReference>
<proteinExistence type="predicted"/>
<dbReference type="Pfam" id="PF00903">
    <property type="entry name" value="Glyoxalase"/>
    <property type="match status" value="1"/>
</dbReference>
<dbReference type="EMBL" id="BOPF01000014">
    <property type="protein sequence ID" value="GIJ47319.1"/>
    <property type="molecule type" value="Genomic_DNA"/>
</dbReference>
<dbReference type="InterPro" id="IPR052164">
    <property type="entry name" value="Anthracycline_SecMetBiosynth"/>
</dbReference>
<accession>A0A8J4DR66</accession>
<protein>
    <recommendedName>
        <fullName evidence="1">VOC domain-containing protein</fullName>
    </recommendedName>
</protein>
<dbReference type="PANTHER" id="PTHR33993:SF14">
    <property type="entry name" value="GB|AAF24581.1"/>
    <property type="match status" value="1"/>
</dbReference>
<name>A0A8J4DR66_9ACTN</name>
<evidence type="ECO:0000313" key="3">
    <source>
        <dbReference type="Proteomes" id="UP000619260"/>
    </source>
</evidence>
<dbReference type="PROSITE" id="PS51819">
    <property type="entry name" value="VOC"/>
    <property type="match status" value="2"/>
</dbReference>
<reference evidence="2" key="1">
    <citation type="submission" date="2021-01" db="EMBL/GenBank/DDBJ databases">
        <title>Whole genome shotgun sequence of Virgisporangium aliadipatigenens NBRC 105644.</title>
        <authorList>
            <person name="Komaki H."/>
            <person name="Tamura T."/>
        </authorList>
    </citation>
    <scope>NUCLEOTIDE SEQUENCE</scope>
    <source>
        <strain evidence="2">NBRC 105644</strain>
    </source>
</reference>
<dbReference type="InterPro" id="IPR037523">
    <property type="entry name" value="VOC_core"/>
</dbReference>
<evidence type="ECO:0000313" key="2">
    <source>
        <dbReference type="EMBL" id="GIJ47319.1"/>
    </source>
</evidence>
<feature type="domain" description="VOC" evidence="1">
    <location>
        <begin position="133"/>
        <end position="240"/>
    </location>
</feature>
<gene>
    <name evidence="2" type="ORF">Val02_42050</name>
</gene>
<feature type="domain" description="VOC" evidence="1">
    <location>
        <begin position="10"/>
        <end position="119"/>
    </location>
</feature>
<dbReference type="Gene3D" id="3.10.180.10">
    <property type="entry name" value="2,3-Dihydroxybiphenyl 1,2-Dioxygenase, domain 1"/>
    <property type="match status" value="2"/>
</dbReference>
<keyword evidence="3" id="KW-1185">Reference proteome</keyword>
<dbReference type="Pfam" id="PF18029">
    <property type="entry name" value="Glyoxalase_6"/>
    <property type="match status" value="1"/>
</dbReference>